<evidence type="ECO:0000313" key="1">
    <source>
        <dbReference type="EMBL" id="QBD76266.1"/>
    </source>
</evidence>
<accession>A0A4P6JNG0</accession>
<dbReference type="EMBL" id="CP035758">
    <property type="protein sequence ID" value="QBD76266.1"/>
    <property type="molecule type" value="Genomic_DNA"/>
</dbReference>
<dbReference type="KEGG" id="kbs:EPA93_09690"/>
<protein>
    <submittedName>
        <fullName evidence="1">Uncharacterized protein</fullName>
    </submittedName>
</protein>
<sequence length="217" mass="24028">MELQPKQIIIDNIVDYCLSLREMQINTAFDSSMLLGGKVQEQIDALRQLAPPQGGLVDGQVVMDSIRFLKEHALPGRQLHVVMHRINRAGDMMLWTYEVGQMRDGTWHIDGASGGSVSQCYPLGGKAWVSLREGRCKGNPDVFYLSGTVIDAGHDVKRIRVITEDGVILEDVIEHGAVLLIAEQKIKQPLYAELYDRKGNLVGSHKALAENSSAHLN</sequence>
<keyword evidence="2" id="KW-1185">Reference proteome</keyword>
<reference evidence="1 2" key="1">
    <citation type="submission" date="2019-01" db="EMBL/GenBank/DDBJ databases">
        <title>Ktedonosporobacter rubrisoli SCAWS-G2.</title>
        <authorList>
            <person name="Huang Y."/>
            <person name="Yan B."/>
        </authorList>
    </citation>
    <scope>NUCLEOTIDE SEQUENCE [LARGE SCALE GENOMIC DNA]</scope>
    <source>
        <strain evidence="1 2">SCAWS-G2</strain>
    </source>
</reference>
<proteinExistence type="predicted"/>
<evidence type="ECO:0000313" key="2">
    <source>
        <dbReference type="Proteomes" id="UP000290365"/>
    </source>
</evidence>
<dbReference type="AlphaFoldDB" id="A0A4P6JNG0"/>
<dbReference type="RefSeq" id="WP_129886887.1">
    <property type="nucleotide sequence ID" value="NZ_CP035758.1"/>
</dbReference>
<name>A0A4P6JNG0_KTERU</name>
<gene>
    <name evidence="1" type="ORF">EPA93_09690</name>
</gene>
<dbReference type="Proteomes" id="UP000290365">
    <property type="component" value="Chromosome"/>
</dbReference>
<organism evidence="1 2">
    <name type="scientific">Ktedonosporobacter rubrisoli</name>
    <dbReference type="NCBI Taxonomy" id="2509675"/>
    <lineage>
        <taxon>Bacteria</taxon>
        <taxon>Bacillati</taxon>
        <taxon>Chloroflexota</taxon>
        <taxon>Ktedonobacteria</taxon>
        <taxon>Ktedonobacterales</taxon>
        <taxon>Ktedonosporobacteraceae</taxon>
        <taxon>Ktedonosporobacter</taxon>
    </lineage>
</organism>